<dbReference type="RefSeq" id="XP_001305620.1">
    <property type="nucleotide sequence ID" value="XM_001305619.1"/>
</dbReference>
<reference evidence="3" key="2">
    <citation type="journal article" date="2007" name="Science">
        <title>Draft genome sequence of the sexually transmitted pathogen Trichomonas vaginalis.</title>
        <authorList>
            <person name="Carlton J.M."/>
            <person name="Hirt R.P."/>
            <person name="Silva J.C."/>
            <person name="Delcher A.L."/>
            <person name="Schatz M."/>
            <person name="Zhao Q."/>
            <person name="Wortman J.R."/>
            <person name="Bidwell S.L."/>
            <person name="Alsmark U.C.M."/>
            <person name="Besteiro S."/>
            <person name="Sicheritz-Ponten T."/>
            <person name="Noel C.J."/>
            <person name="Dacks J.B."/>
            <person name="Foster P.G."/>
            <person name="Simillion C."/>
            <person name="Van de Peer Y."/>
            <person name="Miranda-Saavedra D."/>
            <person name="Barton G.J."/>
            <person name="Westrop G.D."/>
            <person name="Mueller S."/>
            <person name="Dessi D."/>
            <person name="Fiori P.L."/>
            <person name="Ren Q."/>
            <person name="Paulsen I."/>
            <person name="Zhang H."/>
            <person name="Bastida-Corcuera F.D."/>
            <person name="Simoes-Barbosa A."/>
            <person name="Brown M.T."/>
            <person name="Hayes R.D."/>
            <person name="Mukherjee M."/>
            <person name="Okumura C.Y."/>
            <person name="Schneider R."/>
            <person name="Smith A.J."/>
            <person name="Vanacova S."/>
            <person name="Villalvazo M."/>
            <person name="Haas B.J."/>
            <person name="Pertea M."/>
            <person name="Feldblyum T.V."/>
            <person name="Utterback T.R."/>
            <person name="Shu C.L."/>
            <person name="Osoegawa K."/>
            <person name="de Jong P.J."/>
            <person name="Hrdy I."/>
            <person name="Horvathova L."/>
            <person name="Zubacova Z."/>
            <person name="Dolezal P."/>
            <person name="Malik S.B."/>
            <person name="Logsdon J.M. Jr."/>
            <person name="Henze K."/>
            <person name="Gupta A."/>
            <person name="Wang C.C."/>
            <person name="Dunne R.L."/>
            <person name="Upcroft J.A."/>
            <person name="Upcroft P."/>
            <person name="White O."/>
            <person name="Salzberg S.L."/>
            <person name="Tang P."/>
            <person name="Chiu C.-H."/>
            <person name="Lee Y.-S."/>
            <person name="Embley T.M."/>
            <person name="Coombs G.H."/>
            <person name="Mottram J.C."/>
            <person name="Tachezy J."/>
            <person name="Fraser-Liggett C.M."/>
            <person name="Johnson P.J."/>
        </authorList>
    </citation>
    <scope>NUCLEOTIDE SEQUENCE [LARGE SCALE GENOMIC DNA]</scope>
    <source>
        <strain evidence="3">G3</strain>
    </source>
</reference>
<gene>
    <name evidence="3" type="ORF">TVAG_439180</name>
</gene>
<organism evidence="3 4">
    <name type="scientific">Trichomonas vaginalis (strain ATCC PRA-98 / G3)</name>
    <dbReference type="NCBI Taxonomy" id="412133"/>
    <lineage>
        <taxon>Eukaryota</taxon>
        <taxon>Metamonada</taxon>
        <taxon>Parabasalia</taxon>
        <taxon>Trichomonadida</taxon>
        <taxon>Trichomonadidae</taxon>
        <taxon>Trichomonas</taxon>
    </lineage>
</organism>
<dbReference type="InterPro" id="IPR007834">
    <property type="entry name" value="DSS1_SEM1"/>
</dbReference>
<name>A2FQY5_TRIV3</name>
<dbReference type="KEGG" id="tva:4750403"/>
<reference evidence="3" key="1">
    <citation type="submission" date="2006-10" db="EMBL/GenBank/DDBJ databases">
        <authorList>
            <person name="Amadeo P."/>
            <person name="Zhao Q."/>
            <person name="Wortman J."/>
            <person name="Fraser-Liggett C."/>
            <person name="Carlton J."/>
        </authorList>
    </citation>
    <scope>NUCLEOTIDE SEQUENCE</scope>
    <source>
        <strain evidence="3">G3</strain>
    </source>
</reference>
<accession>A2FQY5</accession>
<dbReference type="GO" id="GO:0008541">
    <property type="term" value="C:proteasome regulatory particle, lid subcomplex"/>
    <property type="evidence" value="ECO:0007669"/>
    <property type="project" value="InterPro"/>
</dbReference>
<dbReference type="SMART" id="SM01385">
    <property type="entry name" value="DSS1_SEM1"/>
    <property type="match status" value="1"/>
</dbReference>
<evidence type="ECO:0000256" key="1">
    <source>
        <dbReference type="ARBA" id="ARBA00034491"/>
    </source>
</evidence>
<dbReference type="VEuPathDB" id="TrichDB:TVAGG3_0236080"/>
<evidence type="ECO:0000313" key="3">
    <source>
        <dbReference type="EMBL" id="EAX92690.1"/>
    </source>
</evidence>
<dbReference type="Proteomes" id="UP000001542">
    <property type="component" value="Unassembled WGS sequence"/>
</dbReference>
<dbReference type="InParanoid" id="A2FQY5"/>
<dbReference type="AlphaFoldDB" id="A2FQY5"/>
<keyword evidence="4" id="KW-1185">Reference proteome</keyword>
<evidence type="ECO:0000313" key="4">
    <source>
        <dbReference type="Proteomes" id="UP000001542"/>
    </source>
</evidence>
<evidence type="ECO:0000256" key="2">
    <source>
        <dbReference type="SAM" id="MobiDB-lite"/>
    </source>
</evidence>
<protein>
    <submittedName>
        <fullName evidence="3">Uncharacterized protein</fullName>
    </submittedName>
</protein>
<proteinExistence type="inferred from homology"/>
<feature type="region of interest" description="Disordered" evidence="2">
    <location>
        <begin position="1"/>
        <end position="22"/>
    </location>
</feature>
<dbReference type="EMBL" id="DS113953">
    <property type="protein sequence ID" value="EAX92690.1"/>
    <property type="molecule type" value="Genomic_DNA"/>
</dbReference>
<sequence>MSKPAEQTPQQEDIDIQHDDEFEDFRFTSRPVAEEKKRVETIDDWDDDVVDNFSQILKAQRAVVH</sequence>
<dbReference type="GO" id="GO:0006406">
    <property type="term" value="P:mRNA export from nucleus"/>
    <property type="evidence" value="ECO:0007669"/>
    <property type="project" value="InterPro"/>
</dbReference>
<dbReference type="GO" id="GO:0043248">
    <property type="term" value="P:proteasome assembly"/>
    <property type="evidence" value="ECO:0007669"/>
    <property type="project" value="InterPro"/>
</dbReference>
<comment type="similarity">
    <text evidence="1">Belongs to the DSS1/SEM1 family.</text>
</comment>